<dbReference type="EMBL" id="DF976999">
    <property type="protein sequence ID" value="GAQ24212.1"/>
    <property type="molecule type" value="Genomic_DNA"/>
</dbReference>
<keyword evidence="2" id="KW-1185">Reference proteome</keyword>
<dbReference type="OrthoDB" id="9815316at2"/>
<dbReference type="InterPro" id="IPR009734">
    <property type="entry name" value="Myoviridae_GpU"/>
</dbReference>
<name>A0A0U9HEC7_9FIRM</name>
<dbReference type="AlphaFoldDB" id="A0A0U9HEC7"/>
<reference evidence="1" key="1">
    <citation type="journal article" date="2016" name="Genome Announc.">
        <title>Draft Genome Sequence of the Syntrophic Lactate-Degrading Bacterium Tepidanaerobacter syntrophicus JLT.</title>
        <authorList>
            <person name="Matsuura N."/>
            <person name="Ohashi A."/>
            <person name="Tourlousse D.M."/>
            <person name="Sekiguchi Y."/>
        </authorList>
    </citation>
    <scope>NUCLEOTIDE SEQUENCE [LARGE SCALE GENOMIC DNA]</scope>
    <source>
        <strain evidence="1">JL</strain>
    </source>
</reference>
<gene>
    <name evidence="1" type="ORF">TSYNT_538</name>
</gene>
<proteinExistence type="predicted"/>
<evidence type="ECO:0008006" key="3">
    <source>
        <dbReference type="Google" id="ProtNLM"/>
    </source>
</evidence>
<dbReference type="STRING" id="224999.GCA_001485475_00194"/>
<organism evidence="1">
    <name type="scientific">Tepidanaerobacter syntrophicus</name>
    <dbReference type="NCBI Taxonomy" id="224999"/>
    <lineage>
        <taxon>Bacteria</taxon>
        <taxon>Bacillati</taxon>
        <taxon>Bacillota</taxon>
        <taxon>Clostridia</taxon>
        <taxon>Thermosediminibacterales</taxon>
        <taxon>Tepidanaerobacteraceae</taxon>
        <taxon>Tepidanaerobacter</taxon>
    </lineage>
</organism>
<sequence>MIGALGNVVFVVSAETVRTFDKFERSSEGRWAKHEIHLQKPKSEFLGPDLDVITFEIRFDVAYGINPRKEMDELIALARSGEAVPLVIGGKGIGVNKWVIKSQVQKWTHIDNRGNVLISSVELTLEEYI</sequence>
<evidence type="ECO:0000313" key="1">
    <source>
        <dbReference type="EMBL" id="GAQ24212.1"/>
    </source>
</evidence>
<protein>
    <recommendedName>
        <fullName evidence="3">Phage tail protein</fullName>
    </recommendedName>
</protein>
<dbReference type="Pfam" id="PF06995">
    <property type="entry name" value="Phage_P2_GpU"/>
    <property type="match status" value="1"/>
</dbReference>
<evidence type="ECO:0000313" key="2">
    <source>
        <dbReference type="Proteomes" id="UP000062160"/>
    </source>
</evidence>
<accession>A0A0U9HEC7</accession>
<dbReference type="RefSeq" id="WP_059031318.1">
    <property type="nucleotide sequence ID" value="NZ_DF976999.1"/>
</dbReference>
<dbReference type="Proteomes" id="UP000062160">
    <property type="component" value="Unassembled WGS sequence"/>
</dbReference>